<dbReference type="AlphaFoldDB" id="A0A399SPH8"/>
<feature type="compositionally biased region" description="Basic and acidic residues" evidence="1">
    <location>
        <begin position="1"/>
        <end position="20"/>
    </location>
</feature>
<keyword evidence="3" id="KW-1185">Reference proteome</keyword>
<dbReference type="Proteomes" id="UP000266484">
    <property type="component" value="Unassembled WGS sequence"/>
</dbReference>
<proteinExistence type="predicted"/>
<sequence length="94" mass="9146">MSDDRDPDRTDGSHPDEPRGEGAVPEETADAGGAEAADPVSPYGPAEAEAEAAAAADPVSADAPPAPDAFPAPPRPPAGYDPTGLSAPADTAAA</sequence>
<name>A0A399SPH8_9MICO</name>
<accession>A0A399SPH8</accession>
<evidence type="ECO:0000313" key="3">
    <source>
        <dbReference type="Proteomes" id="UP000266484"/>
    </source>
</evidence>
<comment type="caution">
    <text evidence="2">The sequence shown here is derived from an EMBL/GenBank/DDBJ whole genome shotgun (WGS) entry which is preliminary data.</text>
</comment>
<feature type="compositionally biased region" description="Pro residues" evidence="1">
    <location>
        <begin position="64"/>
        <end position="79"/>
    </location>
</feature>
<evidence type="ECO:0000256" key="1">
    <source>
        <dbReference type="SAM" id="MobiDB-lite"/>
    </source>
</evidence>
<organism evidence="2 3">
    <name type="scientific">Clavibacter lycopersici</name>
    <dbReference type="NCBI Taxonomy" id="2301718"/>
    <lineage>
        <taxon>Bacteria</taxon>
        <taxon>Bacillati</taxon>
        <taxon>Actinomycetota</taxon>
        <taxon>Actinomycetes</taxon>
        <taxon>Micrococcales</taxon>
        <taxon>Microbacteriaceae</taxon>
        <taxon>Clavibacter</taxon>
    </lineage>
</organism>
<feature type="non-terminal residue" evidence="2">
    <location>
        <position position="94"/>
    </location>
</feature>
<gene>
    <name evidence="2" type="ORF">DZG00_16495</name>
</gene>
<dbReference type="EMBL" id="QWGT01000556">
    <property type="protein sequence ID" value="RIJ43735.1"/>
    <property type="molecule type" value="Genomic_DNA"/>
</dbReference>
<evidence type="ECO:0000313" key="2">
    <source>
        <dbReference type="EMBL" id="RIJ43735.1"/>
    </source>
</evidence>
<feature type="region of interest" description="Disordered" evidence="1">
    <location>
        <begin position="1"/>
        <end position="94"/>
    </location>
</feature>
<feature type="compositionally biased region" description="Low complexity" evidence="1">
    <location>
        <begin position="45"/>
        <end position="63"/>
    </location>
</feature>
<protein>
    <submittedName>
        <fullName evidence="2">DUF4190 domain-containing protein</fullName>
    </submittedName>
</protein>
<reference evidence="2 3" key="1">
    <citation type="submission" date="2018-08" db="EMBL/GenBank/DDBJ databases">
        <title>Genome Sequence of Clavibacter michiganensis Subspecies type strains, and the Atypical Peach-Colored Strains Isolated from Tomato.</title>
        <authorList>
            <person name="Osdaghi E."/>
            <person name="Portier P."/>
            <person name="Briand M."/>
            <person name="Jacques M.-A."/>
        </authorList>
    </citation>
    <scope>NUCLEOTIDE SEQUENCE [LARGE SCALE GENOMIC DNA]</scope>
    <source>
        <strain evidence="2 3">CFBP 8615</strain>
    </source>
</reference>